<name>A0A173LVK9_9MICO</name>
<dbReference type="GO" id="GO:0042274">
    <property type="term" value="P:ribosomal small subunit biogenesis"/>
    <property type="evidence" value="ECO:0007669"/>
    <property type="project" value="UniProtKB-UniRule"/>
</dbReference>
<keyword evidence="2 5" id="KW-0690">Ribosome biogenesis</keyword>
<dbReference type="GO" id="GO:0006364">
    <property type="term" value="P:rRNA processing"/>
    <property type="evidence" value="ECO:0007669"/>
    <property type="project" value="UniProtKB-UniRule"/>
</dbReference>
<keyword evidence="4 5" id="KW-0143">Chaperone</keyword>
<comment type="subunit">
    <text evidence="5">Binds ribosomal protein uS19.</text>
</comment>
<evidence type="ECO:0000256" key="6">
    <source>
        <dbReference type="SAM" id="MobiDB-lite"/>
    </source>
</evidence>
<dbReference type="Gene3D" id="2.40.30.60">
    <property type="entry name" value="RimM"/>
    <property type="match status" value="1"/>
</dbReference>
<reference evidence="9 10" key="1">
    <citation type="journal article" date="2016" name="Genome Announc.">
        <title>Complete Genome Sequence of Aurantimicrobium minutum Type Strain KNCT, a Planktonic Ultramicrobacterium Isolated from River Water.</title>
        <authorList>
            <person name="Nakai R."/>
            <person name="Fujisawa T."/>
            <person name="Nakamura Y."/>
            <person name="Nishide H."/>
            <person name="Uchiyama I."/>
            <person name="Baba T."/>
            <person name="Toyoda A."/>
            <person name="Fujiyama A."/>
            <person name="Naganuma T."/>
            <person name="Niki H."/>
        </authorList>
    </citation>
    <scope>NUCLEOTIDE SEQUENCE [LARGE SCALE GENOMIC DNA]</scope>
    <source>
        <strain evidence="9 10">KNC</strain>
    </source>
</reference>
<evidence type="ECO:0000259" key="8">
    <source>
        <dbReference type="Pfam" id="PF24986"/>
    </source>
</evidence>
<dbReference type="GO" id="GO:0005737">
    <property type="term" value="C:cytoplasm"/>
    <property type="evidence" value="ECO:0007669"/>
    <property type="project" value="UniProtKB-SubCell"/>
</dbReference>
<dbReference type="AlphaFoldDB" id="A0A173LVK9"/>
<dbReference type="PANTHER" id="PTHR33692">
    <property type="entry name" value="RIBOSOME MATURATION FACTOR RIMM"/>
    <property type="match status" value="1"/>
</dbReference>
<protein>
    <recommendedName>
        <fullName evidence="5">Ribosome maturation factor RimM</fullName>
    </recommendedName>
</protein>
<comment type="similarity">
    <text evidence="5">Belongs to the RimM family.</text>
</comment>
<dbReference type="GO" id="GO:0043022">
    <property type="term" value="F:ribosome binding"/>
    <property type="evidence" value="ECO:0007669"/>
    <property type="project" value="InterPro"/>
</dbReference>
<dbReference type="KEGG" id="amin:AUMI_13370"/>
<proteinExistence type="inferred from homology"/>
<dbReference type="PANTHER" id="PTHR33692:SF1">
    <property type="entry name" value="RIBOSOME MATURATION FACTOR RIMM"/>
    <property type="match status" value="1"/>
</dbReference>
<dbReference type="EMBL" id="AP017457">
    <property type="protein sequence ID" value="BAU98879.1"/>
    <property type="molecule type" value="Genomic_DNA"/>
</dbReference>
<feature type="region of interest" description="Disordered" evidence="6">
    <location>
        <begin position="174"/>
        <end position="195"/>
    </location>
</feature>
<dbReference type="InterPro" id="IPR036976">
    <property type="entry name" value="RimM_N_sf"/>
</dbReference>
<dbReference type="Pfam" id="PF01782">
    <property type="entry name" value="RimM"/>
    <property type="match status" value="1"/>
</dbReference>
<keyword evidence="3 5" id="KW-0698">rRNA processing</keyword>
<feature type="compositionally biased region" description="Acidic residues" evidence="6">
    <location>
        <begin position="179"/>
        <end position="189"/>
    </location>
</feature>
<organism evidence="9 10">
    <name type="scientific">Aurantimicrobium minutum</name>
    <dbReference type="NCBI Taxonomy" id="708131"/>
    <lineage>
        <taxon>Bacteria</taxon>
        <taxon>Bacillati</taxon>
        <taxon>Actinomycetota</taxon>
        <taxon>Actinomycetes</taxon>
        <taxon>Micrococcales</taxon>
        <taxon>Microbacteriaceae</taxon>
        <taxon>Aurantimicrobium</taxon>
    </lineage>
</organism>
<evidence type="ECO:0000313" key="10">
    <source>
        <dbReference type="Proteomes" id="UP000243847"/>
    </source>
</evidence>
<comment type="function">
    <text evidence="5">An accessory protein needed during the final step in the assembly of 30S ribosomal subunit, possibly for assembly of the head region. Essential for efficient processing of 16S rRNA. May be needed both before and after RbfA during the maturation of 16S rRNA. It has affinity for free ribosomal 30S subunits but not for 70S ribosomes.</text>
</comment>
<dbReference type="InterPro" id="IPR056792">
    <property type="entry name" value="PRC_RimM"/>
</dbReference>
<dbReference type="HAMAP" id="MF_00014">
    <property type="entry name" value="Ribosome_mat_RimM"/>
    <property type="match status" value="1"/>
</dbReference>
<comment type="domain">
    <text evidence="5">The PRC barrel domain binds ribosomal protein uS19.</text>
</comment>
<dbReference type="InterPro" id="IPR011033">
    <property type="entry name" value="PRC_barrel-like_sf"/>
</dbReference>
<gene>
    <name evidence="5" type="primary">rimM</name>
    <name evidence="9" type="ORF">AUMI_13370</name>
</gene>
<evidence type="ECO:0000259" key="7">
    <source>
        <dbReference type="Pfam" id="PF01782"/>
    </source>
</evidence>
<dbReference type="GO" id="GO:0005840">
    <property type="term" value="C:ribosome"/>
    <property type="evidence" value="ECO:0007669"/>
    <property type="project" value="InterPro"/>
</dbReference>
<dbReference type="NCBIfam" id="TIGR02273">
    <property type="entry name" value="16S_RimM"/>
    <property type="match status" value="1"/>
</dbReference>
<dbReference type="SUPFAM" id="SSF50447">
    <property type="entry name" value="Translation proteins"/>
    <property type="match status" value="1"/>
</dbReference>
<dbReference type="InterPro" id="IPR002676">
    <property type="entry name" value="RimM_N"/>
</dbReference>
<dbReference type="Gene3D" id="2.30.30.240">
    <property type="entry name" value="PRC-barrel domain"/>
    <property type="match status" value="1"/>
</dbReference>
<feature type="domain" description="RimM N-terminal" evidence="7">
    <location>
        <begin position="12"/>
        <end position="97"/>
    </location>
</feature>
<dbReference type="Proteomes" id="UP000243847">
    <property type="component" value="Chromosome sequence1"/>
</dbReference>
<dbReference type="InterPro" id="IPR011961">
    <property type="entry name" value="RimM"/>
</dbReference>
<evidence type="ECO:0000256" key="2">
    <source>
        <dbReference type="ARBA" id="ARBA00022517"/>
    </source>
</evidence>
<keyword evidence="1 5" id="KW-0963">Cytoplasm</keyword>
<sequence>MTAESRQTQLRVGRLTKAHGLKGAIKVELYTDEPEKRFVPGAVFSLQVPEESPWHGKSIELVELRWYNSHPVAFFKDVPDRTAAESLIKAILWVDHDTSVLPEEPEAWYDHQLTGLKAVRDGVEVGTIARVDHLPAQDLLVVKTAQGEVMVPFVKAIVPEVDIDKGIVTLTPPGGLFEELPEDEDDELTEGSSEA</sequence>
<evidence type="ECO:0000256" key="1">
    <source>
        <dbReference type="ARBA" id="ARBA00022490"/>
    </source>
</evidence>
<feature type="domain" description="Ribosome maturation factor RimM PRC barrel" evidence="8">
    <location>
        <begin position="111"/>
        <end position="176"/>
    </location>
</feature>
<accession>A0A173LVK9</accession>
<evidence type="ECO:0000256" key="3">
    <source>
        <dbReference type="ARBA" id="ARBA00022552"/>
    </source>
</evidence>
<evidence type="ECO:0000313" key="9">
    <source>
        <dbReference type="EMBL" id="BAU98879.1"/>
    </source>
</evidence>
<dbReference type="Pfam" id="PF24986">
    <property type="entry name" value="PRC_RimM"/>
    <property type="match status" value="1"/>
</dbReference>
<evidence type="ECO:0000256" key="4">
    <source>
        <dbReference type="ARBA" id="ARBA00023186"/>
    </source>
</evidence>
<dbReference type="SUPFAM" id="SSF50346">
    <property type="entry name" value="PRC-barrel domain"/>
    <property type="match status" value="1"/>
</dbReference>
<dbReference type="InterPro" id="IPR009000">
    <property type="entry name" value="Transl_B-barrel_sf"/>
</dbReference>
<evidence type="ECO:0000256" key="5">
    <source>
        <dbReference type="HAMAP-Rule" id="MF_00014"/>
    </source>
</evidence>
<comment type="subcellular location">
    <subcellularLocation>
        <location evidence="5">Cytoplasm</location>
    </subcellularLocation>
</comment>